<dbReference type="FunFam" id="3.40.47.10:FF:000009">
    <property type="entry name" value="3-oxoacyl-[acyl-carrier-protein] synthase 2"/>
    <property type="match status" value="1"/>
</dbReference>
<evidence type="ECO:0000256" key="3">
    <source>
        <dbReference type="ARBA" id="ARBA00022458"/>
    </source>
</evidence>
<evidence type="ECO:0000259" key="19">
    <source>
        <dbReference type="PROSITE" id="PS52004"/>
    </source>
</evidence>
<evidence type="ECO:0000256" key="11">
    <source>
        <dbReference type="ARBA" id="ARBA00023098"/>
    </source>
</evidence>
<feature type="active site" description="For beta-ketoacyl synthase activity" evidence="17">
    <location>
        <position position="174"/>
    </location>
</feature>
<keyword evidence="8" id="KW-0812">Transmembrane</keyword>
<dbReference type="PANTHER" id="PTHR11712:SF352">
    <property type="entry name" value="3-OXOACYL-[ACYL-CARRIER-PROTEIN] SYNTHASE"/>
    <property type="match status" value="1"/>
</dbReference>
<evidence type="ECO:0000256" key="12">
    <source>
        <dbReference type="ARBA" id="ARBA00023136"/>
    </source>
</evidence>
<evidence type="ECO:0000256" key="10">
    <source>
        <dbReference type="ARBA" id="ARBA00022989"/>
    </source>
</evidence>
<keyword evidence="21" id="KW-1185">Reference proteome</keyword>
<keyword evidence="4" id="KW-1003">Cell membrane</keyword>
<evidence type="ECO:0000256" key="6">
    <source>
        <dbReference type="ARBA" id="ARBA00022519"/>
    </source>
</evidence>
<dbReference type="Gene3D" id="3.40.47.10">
    <property type="match status" value="1"/>
</dbReference>
<keyword evidence="14" id="KW-0012">Acyltransferase</keyword>
<evidence type="ECO:0000313" key="20">
    <source>
        <dbReference type="EnsemblMetazoa" id="GMOY001864-PA"/>
    </source>
</evidence>
<keyword evidence="5 16" id="KW-0444">Lipid biosynthesis</keyword>
<evidence type="ECO:0000256" key="18">
    <source>
        <dbReference type="RuleBase" id="RU003694"/>
    </source>
</evidence>
<evidence type="ECO:0000256" key="1">
    <source>
        <dbReference type="ARBA" id="ARBA00004533"/>
    </source>
</evidence>
<dbReference type="InterPro" id="IPR016039">
    <property type="entry name" value="Thiolase-like"/>
</dbReference>
<evidence type="ECO:0000256" key="13">
    <source>
        <dbReference type="ARBA" id="ARBA00023160"/>
    </source>
</evidence>
<comment type="subcellular location">
    <subcellularLocation>
        <location evidence="1">Cell inner membrane</location>
    </subcellularLocation>
</comment>
<name>A0A1B0FE37_GLOMM</name>
<dbReference type="GO" id="GO:0004315">
    <property type="term" value="F:3-oxoacyl-[acyl-carrier-protein] synthase activity"/>
    <property type="evidence" value="ECO:0007669"/>
    <property type="project" value="InterPro"/>
</dbReference>
<dbReference type="EnsemblMetazoa" id="GMOY001864-RA">
    <property type="protein sequence ID" value="GMOY001864-PA"/>
    <property type="gene ID" value="GMOY001864"/>
</dbReference>
<dbReference type="Pfam" id="PF02801">
    <property type="entry name" value="Ketoacyl-synt_C"/>
    <property type="match status" value="1"/>
</dbReference>
<feature type="domain" description="Ketosynthase family 3 (KS3)" evidence="19">
    <location>
        <begin position="2"/>
        <end position="422"/>
    </location>
</feature>
<dbReference type="PROSITE" id="PS00606">
    <property type="entry name" value="KS3_1"/>
    <property type="match status" value="1"/>
</dbReference>
<evidence type="ECO:0000256" key="5">
    <source>
        <dbReference type="ARBA" id="ARBA00022516"/>
    </source>
</evidence>
<dbReference type="GO" id="GO:0005886">
    <property type="term" value="C:plasma membrane"/>
    <property type="evidence" value="ECO:0007669"/>
    <property type="project" value="UniProtKB-SubCell"/>
</dbReference>
<accession>A0A1B0FE37</accession>
<dbReference type="PANTHER" id="PTHR11712">
    <property type="entry name" value="POLYKETIDE SYNTHASE-RELATED"/>
    <property type="match status" value="1"/>
</dbReference>
<dbReference type="Pfam" id="PF00109">
    <property type="entry name" value="ketoacyl-synt"/>
    <property type="match status" value="1"/>
</dbReference>
<dbReference type="InterPro" id="IPR018201">
    <property type="entry name" value="Ketoacyl_synth_AS"/>
</dbReference>
<comment type="function">
    <text evidence="15">Proposed to synthesize NOD factor fatty acyl chain. Involved in the synthesis of a highly unsaturated fatty acid moiety, which forms part of a lipo-oligosaccharide that is responsible for host specificity.</text>
</comment>
<evidence type="ECO:0000256" key="4">
    <source>
        <dbReference type="ARBA" id="ARBA00022475"/>
    </source>
</evidence>
<keyword evidence="6" id="KW-0997">Cell inner membrane</keyword>
<dbReference type="SUPFAM" id="SSF53901">
    <property type="entry name" value="Thiolase-like"/>
    <property type="match status" value="2"/>
</dbReference>
<evidence type="ECO:0000256" key="7">
    <source>
        <dbReference type="ARBA" id="ARBA00022679"/>
    </source>
</evidence>
<dbReference type="GO" id="GO:0006633">
    <property type="term" value="P:fatty acid biosynthetic process"/>
    <property type="evidence" value="ECO:0007669"/>
    <property type="project" value="UniProtKB-KW"/>
</dbReference>
<dbReference type="PROSITE" id="PS52004">
    <property type="entry name" value="KS3_2"/>
    <property type="match status" value="1"/>
</dbReference>
<evidence type="ECO:0000256" key="14">
    <source>
        <dbReference type="ARBA" id="ARBA00023315"/>
    </source>
</evidence>
<dbReference type="CDD" id="cd00834">
    <property type="entry name" value="KAS_I_II"/>
    <property type="match status" value="1"/>
</dbReference>
<dbReference type="InterPro" id="IPR020841">
    <property type="entry name" value="PKS_Beta-ketoAc_synthase_dom"/>
</dbReference>
<dbReference type="InterPro" id="IPR014030">
    <property type="entry name" value="Ketoacyl_synth_N"/>
</dbReference>
<dbReference type="InterPro" id="IPR014031">
    <property type="entry name" value="Ketoacyl_synth_C"/>
</dbReference>
<keyword evidence="13 16" id="KW-0275">Fatty acid biosynthesis</keyword>
<evidence type="ECO:0000256" key="17">
    <source>
        <dbReference type="PIRSR" id="PIRSR000447-1"/>
    </source>
</evidence>
<dbReference type="InterPro" id="IPR017568">
    <property type="entry name" value="3-oxoacyl-ACP_synth-2"/>
</dbReference>
<evidence type="ECO:0000256" key="16">
    <source>
        <dbReference type="PIRNR" id="PIRNR000447"/>
    </source>
</evidence>
<dbReference type="AlphaFoldDB" id="A0A1B0FE37"/>
<evidence type="ECO:0000313" key="21">
    <source>
        <dbReference type="Proteomes" id="UP000092444"/>
    </source>
</evidence>
<keyword evidence="9" id="KW-0276">Fatty acid metabolism</keyword>
<dbReference type="NCBIfam" id="TIGR03150">
    <property type="entry name" value="fabF"/>
    <property type="match status" value="1"/>
</dbReference>
<dbReference type="InterPro" id="IPR000794">
    <property type="entry name" value="Beta-ketoacyl_synthase"/>
</dbReference>
<keyword evidence="7 16" id="KW-0808">Transferase</keyword>
<keyword evidence="11" id="KW-0443">Lipid metabolism</keyword>
<comment type="similarity">
    <text evidence="2 16 18">Belongs to the thiolase-like superfamily. Beta-ketoacyl-ACP synthases family.</text>
</comment>
<dbReference type="Proteomes" id="UP000092444">
    <property type="component" value="Unassembled WGS sequence"/>
</dbReference>
<evidence type="ECO:0000256" key="15">
    <source>
        <dbReference type="ARBA" id="ARBA00037576"/>
    </source>
</evidence>
<evidence type="ECO:0000256" key="2">
    <source>
        <dbReference type="ARBA" id="ARBA00008467"/>
    </source>
</evidence>
<dbReference type="SMART" id="SM00825">
    <property type="entry name" value="PKS_KS"/>
    <property type="match status" value="1"/>
</dbReference>
<dbReference type="NCBIfam" id="NF004970">
    <property type="entry name" value="PRK06333.1"/>
    <property type="match status" value="1"/>
</dbReference>
<dbReference type="STRING" id="37546.A0A1B0FE37"/>
<evidence type="ECO:0000256" key="8">
    <source>
        <dbReference type="ARBA" id="ARBA00022692"/>
    </source>
</evidence>
<proteinExistence type="inferred from homology"/>
<dbReference type="VEuPathDB" id="VectorBase:GMOY001864"/>
<dbReference type="NCBIfam" id="NF005589">
    <property type="entry name" value="PRK07314.1"/>
    <property type="match status" value="1"/>
</dbReference>
<keyword evidence="3" id="KW-0536">Nodulation</keyword>
<protein>
    <recommendedName>
        <fullName evidence="16">3-oxoacyl-[acyl-carrier-protein] synthase</fullName>
    </recommendedName>
</protein>
<reference evidence="20" key="1">
    <citation type="submission" date="2020-05" db="UniProtKB">
        <authorList>
            <consortium name="EnsemblMetazoa"/>
        </authorList>
    </citation>
    <scope>IDENTIFICATION</scope>
    <source>
        <strain evidence="20">Yale</strain>
    </source>
</reference>
<keyword evidence="12" id="KW-0472">Membrane</keyword>
<organism evidence="20 21">
    <name type="scientific">Glossina morsitans morsitans</name>
    <name type="common">Savannah tsetse fly</name>
    <dbReference type="NCBI Taxonomy" id="37546"/>
    <lineage>
        <taxon>Eukaryota</taxon>
        <taxon>Metazoa</taxon>
        <taxon>Ecdysozoa</taxon>
        <taxon>Arthropoda</taxon>
        <taxon>Hexapoda</taxon>
        <taxon>Insecta</taxon>
        <taxon>Pterygota</taxon>
        <taxon>Neoptera</taxon>
        <taxon>Endopterygota</taxon>
        <taxon>Diptera</taxon>
        <taxon>Brachycera</taxon>
        <taxon>Muscomorpha</taxon>
        <taxon>Hippoboscoidea</taxon>
        <taxon>Glossinidae</taxon>
        <taxon>Glossina</taxon>
    </lineage>
</organism>
<dbReference type="EMBL" id="CCAG010018150">
    <property type="status" value="NOT_ANNOTATED_CDS"/>
    <property type="molecule type" value="Genomic_DNA"/>
</dbReference>
<sequence length="423" mass="45135">MSRRVVVTGVGLITPLAADVDNTWSRLIKSESGIKAINTDRFDSSDLACKIAGQVPLQSDNIEHHFNPLDYISEKDSKRTDRFIHYGIAAAIQAVDDSLILESQNINRERVGVTIGSGIGGLPSIQENVITMQEKGPRRVSPFFVPASLINVISGHISIKYEFTGPNNSAVAACATGAHAIINSARTIKLGEADVMIAGGAESALCRVGIAGFASMKALSTKFNDKPKEASIPWDAERDGFVMGEGAGILVLEEYEHEKKRGAKIHAELVGYGLTGDAHHITAPHPEGRGAFKAMQLALKSAQINPNQVGYINAHGTSTSLGDKIEVIAMKQLFGDYVYKIPLSSTKSSIGHLLGAAGSVEAIFSILALNNGIIPPTLNFHKPSEGCDLNFVPFKAQEHKIQYALSNSFGFGGTNASLIFGQV</sequence>
<evidence type="ECO:0000256" key="9">
    <source>
        <dbReference type="ARBA" id="ARBA00022832"/>
    </source>
</evidence>
<dbReference type="PIRSF" id="PIRSF000447">
    <property type="entry name" value="KAS_II"/>
    <property type="match status" value="1"/>
</dbReference>
<dbReference type="PhylomeDB" id="A0A1B0FE37"/>
<keyword evidence="10" id="KW-1133">Transmembrane helix</keyword>